<organism evidence="1">
    <name type="scientific">marine sediment metagenome</name>
    <dbReference type="NCBI Taxonomy" id="412755"/>
    <lineage>
        <taxon>unclassified sequences</taxon>
        <taxon>metagenomes</taxon>
        <taxon>ecological metagenomes</taxon>
    </lineage>
</organism>
<protein>
    <recommendedName>
        <fullName evidence="2">Transposase IS116/IS110/IS902 family protein</fullName>
    </recommendedName>
</protein>
<evidence type="ECO:0008006" key="2">
    <source>
        <dbReference type="Google" id="ProtNLM"/>
    </source>
</evidence>
<reference evidence="1" key="1">
    <citation type="journal article" date="2014" name="Front. Microbiol.">
        <title>High frequency of phylogenetically diverse reductive dehalogenase-homologous genes in deep subseafloor sedimentary metagenomes.</title>
        <authorList>
            <person name="Kawai M."/>
            <person name="Futagami T."/>
            <person name="Toyoda A."/>
            <person name="Takaki Y."/>
            <person name="Nishi S."/>
            <person name="Hori S."/>
            <person name="Arai W."/>
            <person name="Tsubouchi T."/>
            <person name="Morono Y."/>
            <person name="Uchiyama I."/>
            <person name="Ito T."/>
            <person name="Fujiyama A."/>
            <person name="Inagaki F."/>
            <person name="Takami H."/>
        </authorList>
    </citation>
    <scope>NUCLEOTIDE SEQUENCE</scope>
    <source>
        <strain evidence="1">Expedition CK06-06</strain>
    </source>
</reference>
<evidence type="ECO:0000313" key="1">
    <source>
        <dbReference type="EMBL" id="GAH84016.1"/>
    </source>
</evidence>
<gene>
    <name evidence="1" type="ORF">S03H2_61501</name>
</gene>
<name>X1INL8_9ZZZZ</name>
<dbReference type="AlphaFoldDB" id="X1INL8"/>
<feature type="non-terminal residue" evidence="1">
    <location>
        <position position="170"/>
    </location>
</feature>
<proteinExistence type="predicted"/>
<comment type="caution">
    <text evidence="1">The sequence shown here is derived from an EMBL/GenBank/DDBJ whole genome shotgun (WGS) entry which is preliminary data.</text>
</comment>
<sequence length="170" mass="20038">MKESEIKESIDLTFLVKTQLSVEKLRVAVQVRNTHLAKQSRRDPDTCELEEQLQKLEKFIDNKVGDYVDLHPAQPWFSRIKGIGRENIAKVVGLIDLNKVTYVSSLWKWAGMHVVDGKSPQRRGGQKIDYNSQLRTMCWRLIRAFCLAQNKYYDWYLKEKEKYQDKFLAQ</sequence>
<accession>X1INL8</accession>
<dbReference type="EMBL" id="BARU01039699">
    <property type="protein sequence ID" value="GAH84016.1"/>
    <property type="molecule type" value="Genomic_DNA"/>
</dbReference>